<feature type="chain" id="PRO_5042836595" evidence="1">
    <location>
        <begin position="20"/>
        <end position="310"/>
    </location>
</feature>
<reference evidence="3" key="1">
    <citation type="journal article" date="2010" name="Nature">
        <title>The Amphimedon queenslandica genome and the evolution of animal complexity.</title>
        <authorList>
            <person name="Srivastava M."/>
            <person name="Simakov O."/>
            <person name="Chapman J."/>
            <person name="Fahey B."/>
            <person name="Gauthier M.E."/>
            <person name="Mitros T."/>
            <person name="Richards G.S."/>
            <person name="Conaco C."/>
            <person name="Dacre M."/>
            <person name="Hellsten U."/>
            <person name="Larroux C."/>
            <person name="Putnam N.H."/>
            <person name="Stanke M."/>
            <person name="Adamska M."/>
            <person name="Darling A."/>
            <person name="Degnan S.M."/>
            <person name="Oakley T.H."/>
            <person name="Plachetzki D.C."/>
            <person name="Zhai Y."/>
            <person name="Adamski M."/>
            <person name="Calcino A."/>
            <person name="Cummins S.F."/>
            <person name="Goodstein D.M."/>
            <person name="Harris C."/>
            <person name="Jackson D.J."/>
            <person name="Leys S.P."/>
            <person name="Shu S."/>
            <person name="Woodcroft B.J."/>
            <person name="Vervoort M."/>
            <person name="Kosik K.S."/>
            <person name="Manning G."/>
            <person name="Degnan B.M."/>
            <person name="Rokhsar D.S."/>
        </authorList>
    </citation>
    <scope>NUCLEOTIDE SEQUENCE [LARGE SCALE GENOMIC DNA]</scope>
</reference>
<dbReference type="GeneID" id="109586730"/>
<dbReference type="Proteomes" id="UP000007879">
    <property type="component" value="Unassembled WGS sequence"/>
</dbReference>
<protein>
    <submittedName>
        <fullName evidence="2">Uncharacterized protein</fullName>
    </submittedName>
</protein>
<keyword evidence="1" id="KW-0732">Signal</keyword>
<proteinExistence type="predicted"/>
<dbReference type="EnsemblMetazoa" id="XM_020002938.1">
    <property type="protein sequence ID" value="XP_019858497.1"/>
    <property type="gene ID" value="LOC109586730"/>
</dbReference>
<dbReference type="RefSeq" id="XP_019858497.1">
    <property type="nucleotide sequence ID" value="XM_020002938.1"/>
</dbReference>
<organism evidence="2 3">
    <name type="scientific">Amphimedon queenslandica</name>
    <name type="common">Sponge</name>
    <dbReference type="NCBI Taxonomy" id="400682"/>
    <lineage>
        <taxon>Eukaryota</taxon>
        <taxon>Metazoa</taxon>
        <taxon>Porifera</taxon>
        <taxon>Demospongiae</taxon>
        <taxon>Heteroscleromorpha</taxon>
        <taxon>Haplosclerida</taxon>
        <taxon>Niphatidae</taxon>
        <taxon>Amphimedon</taxon>
    </lineage>
</organism>
<keyword evidence="3" id="KW-1185">Reference proteome</keyword>
<name>A0AAN0JNU8_AMPQE</name>
<evidence type="ECO:0000313" key="3">
    <source>
        <dbReference type="Proteomes" id="UP000007879"/>
    </source>
</evidence>
<evidence type="ECO:0000256" key="1">
    <source>
        <dbReference type="SAM" id="SignalP"/>
    </source>
</evidence>
<reference evidence="2" key="2">
    <citation type="submission" date="2024-06" db="UniProtKB">
        <authorList>
            <consortium name="EnsemblMetazoa"/>
        </authorList>
    </citation>
    <scope>IDENTIFICATION</scope>
</reference>
<dbReference type="KEGG" id="aqu:109586730"/>
<sequence>MFSAFAAAVIIISSHYANSTKDRVCDNLMILDVAYDVKGHQLHMQWTYSPCPECNYNHFNITVIDCMKEFALQVLILPINISIASLNGINISMKIGISVCSQTKYCYGNECSIFVNDFLRHNNKITKTLQTNETLSLNSSIDYYEDFSNGLVANGKFYSINSSIKQLFIQGTEALEYNFAQVAYTISVNGENAFKEFGRDLTLQEVFTGQSICGNGWIQRRGIKYRIIIKSASKPAFVSSIESSSIILPSSTDWKMSSNNFQIVSSRSILVISSTDLVLNRKCFYSFQQERSKAGNMLAVVYVGLKNNKY</sequence>
<feature type="signal peptide" evidence="1">
    <location>
        <begin position="1"/>
        <end position="19"/>
    </location>
</feature>
<evidence type="ECO:0000313" key="2">
    <source>
        <dbReference type="EnsemblMetazoa" id="XP_019858497.1"/>
    </source>
</evidence>
<accession>A0AAN0JNU8</accession>
<dbReference type="AlphaFoldDB" id="A0AAN0JNU8"/>